<dbReference type="CDD" id="cd07067">
    <property type="entry name" value="HP_PGM_like"/>
    <property type="match status" value="1"/>
</dbReference>
<dbReference type="PANTHER" id="PTHR46517">
    <property type="entry name" value="FRUCTOSE-2,6-BISPHOSPHATASE TIGAR"/>
    <property type="match status" value="1"/>
</dbReference>
<dbReference type="GO" id="GO:0004331">
    <property type="term" value="F:fructose-2,6-bisphosphate 2-phosphatase activity"/>
    <property type="evidence" value="ECO:0007669"/>
    <property type="project" value="TreeGrafter"/>
</dbReference>
<dbReference type="SUPFAM" id="SSF53254">
    <property type="entry name" value="Phosphoglycerate mutase-like"/>
    <property type="match status" value="1"/>
</dbReference>
<evidence type="ECO:0000256" key="3">
    <source>
        <dbReference type="PIRSR" id="PIRSR613078-2"/>
    </source>
</evidence>
<keyword evidence="1" id="KW-0378">Hydrolase</keyword>
<feature type="binding site" evidence="3">
    <location>
        <position position="66"/>
    </location>
    <ligand>
        <name>substrate</name>
    </ligand>
</feature>
<dbReference type="GO" id="GO:0043456">
    <property type="term" value="P:regulation of pentose-phosphate shunt"/>
    <property type="evidence" value="ECO:0007669"/>
    <property type="project" value="TreeGrafter"/>
</dbReference>
<evidence type="ECO:0000313" key="5">
    <source>
        <dbReference type="Proteomes" id="UP001212841"/>
    </source>
</evidence>
<dbReference type="InterPro" id="IPR013078">
    <property type="entry name" value="His_Pase_superF_clade-1"/>
</dbReference>
<dbReference type="GO" id="GO:0005829">
    <property type="term" value="C:cytosol"/>
    <property type="evidence" value="ECO:0007669"/>
    <property type="project" value="TreeGrafter"/>
</dbReference>
<dbReference type="GO" id="GO:0045820">
    <property type="term" value="P:negative regulation of glycolytic process"/>
    <property type="evidence" value="ECO:0007669"/>
    <property type="project" value="TreeGrafter"/>
</dbReference>
<evidence type="ECO:0000313" key="4">
    <source>
        <dbReference type="EMBL" id="KAJ3046780.1"/>
    </source>
</evidence>
<dbReference type="PANTHER" id="PTHR46517:SF1">
    <property type="entry name" value="FRUCTOSE-2,6-BISPHOSPHATASE TIGAR"/>
    <property type="match status" value="1"/>
</dbReference>
<evidence type="ECO:0000256" key="2">
    <source>
        <dbReference type="PIRSR" id="PIRSR613078-1"/>
    </source>
</evidence>
<evidence type="ECO:0000256" key="1">
    <source>
        <dbReference type="ARBA" id="ARBA00022801"/>
    </source>
</evidence>
<dbReference type="SMART" id="SM00855">
    <property type="entry name" value="PGAM"/>
    <property type="match status" value="1"/>
</dbReference>
<dbReference type="Gene3D" id="3.40.50.1240">
    <property type="entry name" value="Phosphoglycerate mutase-like"/>
    <property type="match status" value="1"/>
</dbReference>
<proteinExistence type="predicted"/>
<evidence type="ECO:0008006" key="6">
    <source>
        <dbReference type="Google" id="ProtNLM"/>
    </source>
</evidence>
<name>A0AAD5S7Y8_9FUNG</name>
<gene>
    <name evidence="4" type="ORF">HK097_000519</name>
</gene>
<dbReference type="AlphaFoldDB" id="A0AAD5S7Y8"/>
<reference evidence="4" key="1">
    <citation type="submission" date="2020-05" db="EMBL/GenBank/DDBJ databases">
        <title>Phylogenomic resolution of chytrid fungi.</title>
        <authorList>
            <person name="Stajich J.E."/>
            <person name="Amses K."/>
            <person name="Simmons R."/>
            <person name="Seto K."/>
            <person name="Myers J."/>
            <person name="Bonds A."/>
            <person name="Quandt C.A."/>
            <person name="Barry K."/>
            <person name="Liu P."/>
            <person name="Grigoriev I."/>
            <person name="Longcore J.E."/>
            <person name="James T.Y."/>
        </authorList>
    </citation>
    <scope>NUCLEOTIDE SEQUENCE</scope>
    <source>
        <strain evidence="4">JEL0318</strain>
    </source>
</reference>
<feature type="active site" description="Tele-phosphohistidine intermediate" evidence="2">
    <location>
        <position position="15"/>
    </location>
</feature>
<dbReference type="Proteomes" id="UP001212841">
    <property type="component" value="Unassembled WGS sequence"/>
</dbReference>
<accession>A0AAD5S7Y8</accession>
<keyword evidence="5" id="KW-1185">Reference proteome</keyword>
<feature type="active site" description="Proton donor/acceptor" evidence="2">
    <location>
        <position position="91"/>
    </location>
</feature>
<dbReference type="EMBL" id="JADGJD010001093">
    <property type="protein sequence ID" value="KAJ3046780.1"/>
    <property type="molecule type" value="Genomic_DNA"/>
</dbReference>
<dbReference type="Pfam" id="PF00300">
    <property type="entry name" value="His_Phos_1"/>
    <property type="match status" value="1"/>
</dbReference>
<organism evidence="4 5">
    <name type="scientific">Rhizophlyctis rosea</name>
    <dbReference type="NCBI Taxonomy" id="64517"/>
    <lineage>
        <taxon>Eukaryota</taxon>
        <taxon>Fungi</taxon>
        <taxon>Fungi incertae sedis</taxon>
        <taxon>Chytridiomycota</taxon>
        <taxon>Chytridiomycota incertae sedis</taxon>
        <taxon>Chytridiomycetes</taxon>
        <taxon>Rhizophlyctidales</taxon>
        <taxon>Rhizophlyctidaceae</taxon>
        <taxon>Rhizophlyctis</taxon>
    </lineage>
</organism>
<protein>
    <recommendedName>
        <fullName evidence="6">Phosphoglycerate mutase-like protein</fullName>
    </recommendedName>
</protein>
<comment type="caution">
    <text evidence="4">The sequence shown here is derived from an EMBL/GenBank/DDBJ whole genome shotgun (WGS) entry which is preliminary data.</text>
</comment>
<sequence length="408" mass="45790">MPGRHISLVVTVVRHGETDQTCHVPRILQGQSDHQMNQTGFKHARALAWRLKKHKFHRIYTSDLVRAQQTAQEIAKHHPKARLIVDPRLREQNLGDLTGLDWPTAKQILKSEDRTFEDHIGRSGENVTFFTDRIQNFYADIIEQHVVQPYIRASGDFLDPPIHDEKTVKKRTNLLGRRESSVASPMFSSPMLNTFDSVPMTPTTPSTPSLLSPAPFPHPQRQVEQHVLIVTHGGVITTLFKHLLDELQFPLAETIFKRQTGFPKNTSVYRFEIARVKTIGAQGQKDFEWEGCVTLMNDVGHLAALPVREAEEAARDREMELHELRERGLLADGGDGDVNAMRVDGVAGVKSGLIRSGSRGNLIDSPKMPRKRPFGLNAFGGKLGKEAVKVARKEESMGPPSRVKSLGW</sequence>
<dbReference type="InterPro" id="IPR051695">
    <property type="entry name" value="Phosphoglycerate_Mutase"/>
</dbReference>
<dbReference type="InterPro" id="IPR029033">
    <property type="entry name" value="His_PPase_superfam"/>
</dbReference>